<dbReference type="InterPro" id="IPR004273">
    <property type="entry name" value="Dynein_heavy_D6_P-loop"/>
</dbReference>
<dbReference type="Pfam" id="PF12781">
    <property type="entry name" value="AAA_9"/>
    <property type="match status" value="1"/>
</dbReference>
<dbReference type="InterPro" id="IPR041658">
    <property type="entry name" value="AAA_lid_11"/>
</dbReference>
<evidence type="ECO:0000259" key="17">
    <source>
        <dbReference type="Pfam" id="PF12777"/>
    </source>
</evidence>
<dbReference type="InterPro" id="IPR043157">
    <property type="entry name" value="Dynein_AAA1S"/>
</dbReference>
<evidence type="ECO:0000256" key="10">
    <source>
        <dbReference type="ARBA" id="ARBA00023175"/>
    </source>
</evidence>
<keyword evidence="9" id="KW-0969">Cilium</keyword>
<dbReference type="Pfam" id="PF17857">
    <property type="entry name" value="AAA_lid_1"/>
    <property type="match status" value="1"/>
</dbReference>
<accession>A0ABV0ZJB2</accession>
<keyword evidence="11" id="KW-0206">Cytoskeleton</keyword>
<protein>
    <recommendedName>
        <fullName evidence="25">Dynein heavy chain, axonemal</fullName>
    </recommendedName>
</protein>
<name>A0ABV0ZJB2_9TELE</name>
<feature type="domain" description="Dynein heavy chain AAA module D4" evidence="18">
    <location>
        <begin position="2430"/>
        <end position="2691"/>
    </location>
</feature>
<evidence type="ECO:0000259" key="19">
    <source>
        <dbReference type="Pfam" id="PF12781"/>
    </source>
</evidence>
<comment type="caution">
    <text evidence="23">The sequence shown here is derived from an EMBL/GenBank/DDBJ whole genome shotgun (WGS) entry which is preliminary data.</text>
</comment>
<keyword evidence="5" id="KW-0547">Nucleotide-binding</keyword>
<dbReference type="Gene3D" id="1.20.58.1120">
    <property type="match status" value="1"/>
</dbReference>
<dbReference type="Pfam" id="PF03028">
    <property type="entry name" value="Dynein_heavy"/>
    <property type="match status" value="1"/>
</dbReference>
<dbReference type="Gene3D" id="1.20.920.30">
    <property type="match status" value="1"/>
</dbReference>
<keyword evidence="3" id="KW-0963">Cytoplasm</keyword>
<dbReference type="Gene3D" id="1.20.140.100">
    <property type="entry name" value="Dynein heavy chain, N-terminal domain 2"/>
    <property type="match status" value="1"/>
</dbReference>
<gene>
    <name evidence="23" type="ORF">AMECASPLE_003174</name>
</gene>
<proteinExistence type="inferred from homology"/>
<dbReference type="InterPro" id="IPR035699">
    <property type="entry name" value="AAA_6"/>
</dbReference>
<dbReference type="Gene3D" id="1.10.8.1220">
    <property type="match status" value="1"/>
</dbReference>
<feature type="domain" description="Dynein heavy chain coiled coil stalk" evidence="17">
    <location>
        <begin position="2744"/>
        <end position="3046"/>
    </location>
</feature>
<keyword evidence="7" id="KW-0243">Dynein</keyword>
<evidence type="ECO:0000313" key="24">
    <source>
        <dbReference type="Proteomes" id="UP001469553"/>
    </source>
</evidence>
<comment type="subcellular location">
    <subcellularLocation>
        <location evidence="1">Cytoplasm</location>
        <location evidence="1">Cytoskeleton</location>
        <location evidence="1">Cilium axoneme</location>
    </subcellularLocation>
</comment>
<dbReference type="InterPro" id="IPR042219">
    <property type="entry name" value="AAA_lid_11_sf"/>
</dbReference>
<dbReference type="InterPro" id="IPR042228">
    <property type="entry name" value="Dynein_linker_3"/>
</dbReference>
<dbReference type="InterPro" id="IPR024317">
    <property type="entry name" value="Dynein_heavy_chain_D4_dom"/>
</dbReference>
<evidence type="ECO:0000256" key="11">
    <source>
        <dbReference type="ARBA" id="ARBA00023212"/>
    </source>
</evidence>
<feature type="domain" description="Dynein heavy chain ATP-binding dynein motor region" evidence="19">
    <location>
        <begin position="3076"/>
        <end position="3294"/>
    </location>
</feature>
<feature type="domain" description="Dynein heavy chain linker" evidence="15">
    <location>
        <begin position="916"/>
        <end position="1317"/>
    </location>
</feature>
<dbReference type="Pfam" id="PF18198">
    <property type="entry name" value="AAA_lid_11"/>
    <property type="match status" value="1"/>
</dbReference>
<dbReference type="Gene3D" id="1.10.287.2620">
    <property type="match status" value="1"/>
</dbReference>
<dbReference type="Pfam" id="PF08393">
    <property type="entry name" value="DHC_N2"/>
    <property type="match status" value="1"/>
</dbReference>
<dbReference type="InterPro" id="IPR041466">
    <property type="entry name" value="Dynein_AAA5_ext"/>
</dbReference>
<dbReference type="InterPro" id="IPR027417">
    <property type="entry name" value="P-loop_NTPase"/>
</dbReference>
<keyword evidence="8" id="KW-0175">Coiled coil</keyword>
<organism evidence="23 24">
    <name type="scientific">Ameca splendens</name>
    <dbReference type="NCBI Taxonomy" id="208324"/>
    <lineage>
        <taxon>Eukaryota</taxon>
        <taxon>Metazoa</taxon>
        <taxon>Chordata</taxon>
        <taxon>Craniata</taxon>
        <taxon>Vertebrata</taxon>
        <taxon>Euteleostomi</taxon>
        <taxon>Actinopterygii</taxon>
        <taxon>Neopterygii</taxon>
        <taxon>Teleostei</taxon>
        <taxon>Neoteleostei</taxon>
        <taxon>Acanthomorphata</taxon>
        <taxon>Ovalentaria</taxon>
        <taxon>Atherinomorphae</taxon>
        <taxon>Cyprinodontiformes</taxon>
        <taxon>Goodeidae</taxon>
        <taxon>Ameca</taxon>
    </lineage>
</organism>
<evidence type="ECO:0000259" key="14">
    <source>
        <dbReference type="Pfam" id="PF03028"/>
    </source>
</evidence>
<evidence type="ECO:0000256" key="12">
    <source>
        <dbReference type="ARBA" id="ARBA00023273"/>
    </source>
</evidence>
<evidence type="ECO:0000259" key="18">
    <source>
        <dbReference type="Pfam" id="PF12780"/>
    </source>
</evidence>
<dbReference type="Pfam" id="PF12774">
    <property type="entry name" value="AAA_6"/>
    <property type="match status" value="1"/>
</dbReference>
<evidence type="ECO:0000256" key="4">
    <source>
        <dbReference type="ARBA" id="ARBA00022701"/>
    </source>
</evidence>
<reference evidence="23 24" key="1">
    <citation type="submission" date="2021-06" db="EMBL/GenBank/DDBJ databases">
        <authorList>
            <person name="Palmer J.M."/>
        </authorList>
    </citation>
    <scope>NUCLEOTIDE SEQUENCE [LARGE SCALE GENOMIC DNA]</scope>
    <source>
        <strain evidence="23 24">AS_MEX2019</strain>
        <tissue evidence="23">Muscle</tissue>
    </source>
</reference>
<evidence type="ECO:0000256" key="5">
    <source>
        <dbReference type="ARBA" id="ARBA00022741"/>
    </source>
</evidence>
<dbReference type="Proteomes" id="UP001469553">
    <property type="component" value="Unassembled WGS sequence"/>
</dbReference>
<feature type="domain" description="Dynein heavy chain region D6 P-loop" evidence="14">
    <location>
        <begin position="3538"/>
        <end position="3650"/>
    </location>
</feature>
<dbReference type="Pfam" id="PF12780">
    <property type="entry name" value="AAA_8"/>
    <property type="match status" value="1"/>
</dbReference>
<dbReference type="PANTHER" id="PTHR22878">
    <property type="entry name" value="DYNEIN HEAVY CHAIN 6, AXONEMAL-LIKE-RELATED"/>
    <property type="match status" value="1"/>
</dbReference>
<keyword evidence="12" id="KW-0966">Cell projection</keyword>
<feature type="domain" description="Dynein heavy chain AAA lid" evidence="22">
    <location>
        <begin position="3683"/>
        <end position="3739"/>
    </location>
</feature>
<evidence type="ECO:0000313" key="23">
    <source>
        <dbReference type="EMBL" id="MEQ2305944.1"/>
    </source>
</evidence>
<dbReference type="Gene3D" id="3.40.50.300">
    <property type="entry name" value="P-loop containing nucleotide triphosphate hydrolases"/>
    <property type="match status" value="5"/>
</dbReference>
<evidence type="ECO:0000256" key="7">
    <source>
        <dbReference type="ARBA" id="ARBA00023017"/>
    </source>
</evidence>
<dbReference type="InterPro" id="IPR024743">
    <property type="entry name" value="Dynein_HC_stalk"/>
</dbReference>
<feature type="region of interest" description="Disordered" evidence="13">
    <location>
        <begin position="1"/>
        <end position="21"/>
    </location>
</feature>
<evidence type="ECO:0000256" key="13">
    <source>
        <dbReference type="SAM" id="MobiDB-lite"/>
    </source>
</evidence>
<evidence type="ECO:0000259" key="16">
    <source>
        <dbReference type="Pfam" id="PF12774"/>
    </source>
</evidence>
<sequence length="3745" mass="427321">MQKKGPKPLMIPRKPPEQKPAFVRHRAKLPSTTESDIYSPLVGEEERYVQQSSQATSTLNSSEAVKSAWEECMDNNHHDTAEQSESSYFSIGGDVPKVQIPYETLPGHAARQLVVERLRREYLVFDLEQLLAEKGIEPNSLMPRHLNSTDPISDNVLSPILPLEIFDNEDYDCRTPEDWLALGKTEGSPGQKPVPAKALLLKDDSGSPCPEYSWHLVGVLDYSKEKCQYLVQKALHYSNQKDEEVKPSKKRGHKKKMDLLHGGSEHWVPRIRLLFKAEDPRVFAERIEFAVRLRKHAEVQLLYSTSVDCMPIWEGNPSLSDDSLQRIKIFVQSACGFKVTIFERCIKDLEKEVKLEYDRIMNRMVFDKIVMSHPEEFSDISLPQRDTECIPQNGCVPVPPCNFEKKQAEFALNSLLNLPEVICVLPHILSECHKITNMRLFNVTLTKPIRLDEFELVQSQVFTEVIQYLQEKWVISLSNSIRSTNNSLAKGGAGKESRFTIFRLMKLLVFRMRSSLHDLVLDSLDSLSEFFLEACHSVMSCPPDMVWGSDLFRSPYKPKKNPLLLVDLVLDQTGVHYSPSLEDLETLIAKLFKSAILVTHKVPQLYKFVMKNLVTMGSLLIEPMSFQKKEVAELEEKVREAVIKTATPLRAYAAEYEKHLDLQNLDIETFKSHNAEQTSEEVKTQVKQHLKEIEKLEYSLPSSIVIGPFFVCVGAVRQSLIRKRKSLANALLENLALMLRKQIESASEKCNIISRALQEKPNSIEELTEKREWMKQIPEQLKSYTEHLAKILLDLEILEEFYYSFSNEDVNRKWKAIWWPQRIMYQMEMVTIQHEEDEKCFHEIQLADRNKFEEQLDSLKNIIAEFARYDDIDLAHEMANKAKGTRTQLKQCQTLALTYNARERLLGLPVSNFDCLQNLIKDFRPFEELWTTTSDWLRWNESSLNDPLSSIDPEQLERIFTAAQKTMSNCIEQFKGNPDVQIVASVMLGKMEKFKPFCLLIQCLRNPGMKSHHWEMISQCVNTKVIPKANMNLNRYLELGLQHHLEEISRVAETAGKEYSIEQALEKMEKEWATVVFDVFPYKDTEMCILKVPDEIFHLLDDHIVKTQNMSSSPVKKFFEGRLNNWERKLRLTQEVLEEWLSCQHAWLTLEPIFSSDDVKQQLKQGRTYEHLEQRWKSVMSIDFSDQNVIELCQNVQLLNKLKRCNVSLENAQKGLCDYLEKKRSSFPRFFFLSDVELLEILSQSKDPTAVQRQLHKCFGNISQLQFQSDLQITHMYSKEEEQVKLSLPVAPVGNVDIWLTALEKSMKATLRDSIESALKVYSEQPHVEWVLSWPGQAVIASFQVFWTAEVSEALEKGDLTNLHPRLQNQLADLVQLMRGHHSKMQQAVLSSLIVIGVHTKDVISKLVEEEVSTINDFEWISQLRYYWTKEDLYIRDMNAEFLYGYEYLGNSSRLVITPLSERCYLTLTGALNLKLGGGLAGPAGAGKTETIKDLGKALAIHTVVFNCSDQLNTFAVGKFLKGVASSGAWACLDDIVHIAVEVLSVLAQQISTIQKAHQQQADHFVFEGVEIPLVPSCAIFFTMNSSRAACTEMPANLKALFRPVSMMIPEYAVIAEISLYSLGFTNAKALSKKIDAFFRLSLEQSGSQDQYNLGIRAVKTVISVAGNLRRDNPNMNEELICLQAIQEISMPQFSQDDLRHSRAVLTDLFGNVQQVPMSSGFLEQSLRSICIAKNLRDLDEYINKCIQLYQTTLVRHGLMLVGPPGSGKTKCYELLGAALTALEGQPSTRGSVYQAVQVYVLNPNSITVPQLYGNYDPHNYLWKDGILPALLREGAGSVDKKKQWYVLDGPLDPVWMDGLNTTLDDNKKMCLSSGEIINLTEEMTIMFEVQDLAGASPATVSRCGMVYLEPSMLDLPSFTECWLRQVPEALTPYTEQMNSLFSRFLKDSVTFVRSSVKEVSPSLDSNLVCSLLKLMDCFFCPYNIKEKPPTQKELDRLTELIEPWFFFSLVWSVGATADAASRQHFSAWLKNKMAKEQIKLSFPEDGLVYDYRLDEDEDEERKVQWISWMKHPKSVVITPEANYADIFVRTAETERLSFLMDLLLTNGKPLLCVGPDGAGKTLTMTNKLLRNMPAEFNTHALLFTASTSANQTQDYIESKLKKRRRGVLGPPMEKHFIFFIDDLSMPMSEMCRAQPPFELLRQWLGHGGWYNRNQIGTFNHLVDVNLVCAMGSSGGDRHAITQRFTRHFHILSFNGMEGTSKTIFSSILGSWMGPAPAIQELLEPLVDATIQIYTAVTSHLLPTPAKCHYTFNLRDLSKVFQGILMAEAHTIKDKLELFRLWYHESCRVFQDRLVCASDRNWFNSLLKDCIQGFDWQNEDVVPCHPVLYGDFTCPESDEKVYTVIEDKEDLAKVMEQYVEDYNQSSKAKMQLVLFMDAIEHVCRISRILRQPLCHALLLGVHGSGRRSLTKLASYISGYKCFQIEASKNYGQTEWRKDIKNNMLSAGLQDQKITFLFVETQIKMESFLDDICNILISGEVPNLYTPEEQEQILKAMRQAVEVQGQQPMEANLMAAYKRKVNSNFHLVLCMSPVGEAFRARLRKFPSLVKCCTIDWFDAWPEEALQAVAGSFLNELPELEVSPMTKNALTLACVKIHQLVATKNEEYLAELSRHNYVTPKSYTEFLKLFSELTGCKKQELCGALQHVKTGLNKLCSTAEDMIKIQEEQEMMRPLLEEAAKEVEATMETIHSTSAVAEETRKSVEEEESKVLEKERFVRAISANAQRDIDNALKSVDKAFASLDKNSITEVQITEQAPLGVKLVLEAVCIIIGVGPVKVPGEKPDTSFQDYLEPAKGLLQEPSNFLENLYNYDKDNIPDDVIRSVQPYIDHEEFQPASIIGICTACSCICQWVRAVYDYHFVVKAVEPKWQALQEAEEDLRATQLFLYDVRTKLAAVEERIPVLEAKHQECLARKKELDYKYQLTETRLVRANELVDGLAEEEEHWKEKVKHLDHLVYNLAGDMLLCAGYVAYLGPFSGEYRAAMVEEWLQGFKELGLPHSDDANLINGLGDPVKINSWKISGLPRDTFSLENSIIAQYSLRWTLFIDPQGQANRWIKNMERDRDLRVLRLSNSNYLQGLKMALLEGKPCLLENAGEELDPALEPVLLLETFKEENRTALKLGDSVVPYSEGFRLYITTKLPNPCYSPEVSASVTLINFTVSPRGLEDLLLSLVVAEEHPDLEEAKNQLVIGIAKMTQELKDIEDQILHLSPAEGNSMAEDLNPVLEASKIRAVEIKAKMLAAKKTEQDIDATRFKYSPVAVRAQILFFCVSELSNIDPMYQYSLEWFLGVFMAAVGNCDAADTVEKRISNIKDHFTFSLYRNVCRSLFEKHKLMFAFYLCARIMMNENQIKTTEWRYLLSGSMPVHELTSSGAAWMSDWARQNILDLRVLDDFGELAESFTKHLQGFKRIFDSKYPHRELLPGEWDVRLNSFQKLLVLRCLRPDCLIYGVQDFVSAQLGQRYIVPQILDLSVVFKESSPINPIILITPPGINHAADIYKCADVMQFSKKVIDISLGQGQGPLAEAVMRTAIESGHWVIFQNCHMAPGWLPTLERLIESISPVKVHKDFRLWLTSIPFKKIPVSILQNGLRIIIEPPRGVRASLERAYLRFTNEFMSSSTKEYQFKSLLLSLCLFHGMVLERSRFGPLGFNVPYEFTDEDLNICVNQLKMYLDEYQDIPYKLGGWSK</sequence>
<dbReference type="Gene3D" id="1.20.920.20">
    <property type="match status" value="1"/>
</dbReference>
<dbReference type="InterPro" id="IPR026983">
    <property type="entry name" value="DHC"/>
</dbReference>
<dbReference type="SUPFAM" id="SSF52540">
    <property type="entry name" value="P-loop containing nucleoside triphosphate hydrolases"/>
    <property type="match status" value="4"/>
</dbReference>
<dbReference type="PANTHER" id="PTHR22878:SF73">
    <property type="entry name" value="DYNEIN AXONEMAL HEAVY CHAIN 1"/>
    <property type="match status" value="1"/>
</dbReference>
<feature type="domain" description="Dynein heavy chain hydrolytic ATP-binding dynein motor region" evidence="16">
    <location>
        <begin position="1444"/>
        <end position="1770"/>
    </location>
</feature>
<keyword evidence="4" id="KW-0493">Microtubule</keyword>
<evidence type="ECO:0008006" key="25">
    <source>
        <dbReference type="Google" id="ProtNLM"/>
    </source>
</evidence>
<dbReference type="EMBL" id="JAHRIP010065955">
    <property type="protein sequence ID" value="MEQ2305944.1"/>
    <property type="molecule type" value="Genomic_DNA"/>
</dbReference>
<dbReference type="InterPro" id="IPR041589">
    <property type="entry name" value="DNAH3_AAA_lid_1"/>
</dbReference>
<evidence type="ECO:0000259" key="22">
    <source>
        <dbReference type="Pfam" id="PF18198"/>
    </source>
</evidence>
<evidence type="ECO:0000256" key="2">
    <source>
        <dbReference type="ARBA" id="ARBA00008887"/>
    </source>
</evidence>
<dbReference type="InterPro" id="IPR013602">
    <property type="entry name" value="Dynein_heavy_linker"/>
</dbReference>
<dbReference type="Pfam" id="PF12775">
    <property type="entry name" value="AAA_7"/>
    <property type="match status" value="1"/>
</dbReference>
<dbReference type="Gene3D" id="1.10.8.710">
    <property type="match status" value="1"/>
</dbReference>
<dbReference type="InterPro" id="IPR042222">
    <property type="entry name" value="Dynein_2_N"/>
</dbReference>
<comment type="similarity">
    <text evidence="2">Belongs to the dynein heavy chain family.</text>
</comment>
<keyword evidence="24" id="KW-1185">Reference proteome</keyword>
<dbReference type="InterPro" id="IPR035706">
    <property type="entry name" value="AAA_9"/>
</dbReference>
<dbReference type="Gene3D" id="1.10.472.130">
    <property type="match status" value="1"/>
</dbReference>
<feature type="domain" description="Dynein heavy chain AAA 5 extension" evidence="20">
    <location>
        <begin position="1938"/>
        <end position="2070"/>
    </location>
</feature>
<feature type="domain" description="Dynein heavy chain 3 AAA+ lid" evidence="21">
    <location>
        <begin position="2286"/>
        <end position="2371"/>
    </location>
</feature>
<dbReference type="Gene3D" id="3.20.180.20">
    <property type="entry name" value="Dynein heavy chain, N-terminal domain 2"/>
    <property type="match status" value="1"/>
</dbReference>
<evidence type="ECO:0000256" key="1">
    <source>
        <dbReference type="ARBA" id="ARBA00004430"/>
    </source>
</evidence>
<keyword evidence="6" id="KW-0067">ATP-binding</keyword>
<dbReference type="Gene3D" id="6.10.140.1060">
    <property type="match status" value="1"/>
</dbReference>
<evidence type="ECO:0000256" key="6">
    <source>
        <dbReference type="ARBA" id="ARBA00022840"/>
    </source>
</evidence>
<keyword evidence="10" id="KW-0505">Motor protein</keyword>
<evidence type="ECO:0000259" key="21">
    <source>
        <dbReference type="Pfam" id="PF17857"/>
    </source>
</evidence>
<evidence type="ECO:0000256" key="3">
    <source>
        <dbReference type="ARBA" id="ARBA00022490"/>
    </source>
</evidence>
<dbReference type="Gene3D" id="1.10.8.720">
    <property type="entry name" value="Region D6 of dynein motor"/>
    <property type="match status" value="1"/>
</dbReference>
<dbReference type="Pfam" id="PF12777">
    <property type="entry name" value="MT"/>
    <property type="match status" value="1"/>
</dbReference>
<evidence type="ECO:0000259" key="15">
    <source>
        <dbReference type="Pfam" id="PF08393"/>
    </source>
</evidence>
<dbReference type="Pfam" id="PF17852">
    <property type="entry name" value="Dynein_AAA_lid"/>
    <property type="match status" value="1"/>
</dbReference>
<evidence type="ECO:0000256" key="9">
    <source>
        <dbReference type="ARBA" id="ARBA00023069"/>
    </source>
</evidence>
<evidence type="ECO:0000256" key="8">
    <source>
        <dbReference type="ARBA" id="ARBA00023054"/>
    </source>
</evidence>
<evidence type="ECO:0000259" key="20">
    <source>
        <dbReference type="Pfam" id="PF17852"/>
    </source>
</evidence>